<dbReference type="PROSITE" id="PS50977">
    <property type="entry name" value="HTH_TETR_2"/>
    <property type="match status" value="1"/>
</dbReference>
<dbReference type="SUPFAM" id="SSF46689">
    <property type="entry name" value="Homeodomain-like"/>
    <property type="match status" value="1"/>
</dbReference>
<evidence type="ECO:0000313" key="6">
    <source>
        <dbReference type="EMBL" id="NMN96700.1"/>
    </source>
</evidence>
<dbReference type="AlphaFoldDB" id="A0A848KKB7"/>
<keyword evidence="1" id="KW-0805">Transcription regulation</keyword>
<dbReference type="Gene3D" id="1.10.357.10">
    <property type="entry name" value="Tetracycline Repressor, domain 2"/>
    <property type="match status" value="1"/>
</dbReference>
<proteinExistence type="predicted"/>
<organism evidence="6 7">
    <name type="scientific">Antrihabitans stalactiti</name>
    <dbReference type="NCBI Taxonomy" id="2584121"/>
    <lineage>
        <taxon>Bacteria</taxon>
        <taxon>Bacillati</taxon>
        <taxon>Actinomycetota</taxon>
        <taxon>Actinomycetes</taxon>
        <taxon>Mycobacteriales</taxon>
        <taxon>Nocardiaceae</taxon>
        <taxon>Antrihabitans</taxon>
    </lineage>
</organism>
<keyword evidence="2 4" id="KW-0238">DNA-binding</keyword>
<dbReference type="EMBL" id="VCQU01000005">
    <property type="protein sequence ID" value="NMN96700.1"/>
    <property type="molecule type" value="Genomic_DNA"/>
</dbReference>
<dbReference type="PANTHER" id="PTHR30055">
    <property type="entry name" value="HTH-TYPE TRANSCRIPTIONAL REGULATOR RUTR"/>
    <property type="match status" value="1"/>
</dbReference>
<evidence type="ECO:0000256" key="4">
    <source>
        <dbReference type="PROSITE-ProRule" id="PRU00335"/>
    </source>
</evidence>
<comment type="caution">
    <text evidence="6">The sequence shown here is derived from an EMBL/GenBank/DDBJ whole genome shotgun (WGS) entry which is preliminary data.</text>
</comment>
<evidence type="ECO:0000313" key="7">
    <source>
        <dbReference type="Proteomes" id="UP000535543"/>
    </source>
</evidence>
<accession>A0A848KKB7</accession>
<dbReference type="Pfam" id="PF00440">
    <property type="entry name" value="TetR_N"/>
    <property type="match status" value="1"/>
</dbReference>
<dbReference type="GO" id="GO:0000976">
    <property type="term" value="F:transcription cis-regulatory region binding"/>
    <property type="evidence" value="ECO:0007669"/>
    <property type="project" value="TreeGrafter"/>
</dbReference>
<dbReference type="InterPro" id="IPR001647">
    <property type="entry name" value="HTH_TetR"/>
</dbReference>
<dbReference type="InterPro" id="IPR009057">
    <property type="entry name" value="Homeodomain-like_sf"/>
</dbReference>
<sequence length="196" mass="22415">MRNMPIMTASPVTRARILTAARPVVDRFTVTKFSMEDVARAAGVARQTIYKHFTGRDDLLVAIFVEQLVEMRRGLTRVAANEPTAGNLVRLFEAELDEAMKFQFFDSMLDPNVAPRMAELVFGSQAMFDERNRTWFPILQRYVDAGIVRSNLDFAAAVRWITYQEFWLLTHPTVLTGGHENRSTYIREFVVHALLA</sequence>
<evidence type="ECO:0000256" key="3">
    <source>
        <dbReference type="ARBA" id="ARBA00023163"/>
    </source>
</evidence>
<feature type="domain" description="HTH tetR-type" evidence="5">
    <location>
        <begin position="11"/>
        <end position="71"/>
    </location>
</feature>
<dbReference type="PANTHER" id="PTHR30055:SF234">
    <property type="entry name" value="HTH-TYPE TRANSCRIPTIONAL REGULATOR BETI"/>
    <property type="match status" value="1"/>
</dbReference>
<protein>
    <submittedName>
        <fullName evidence="6">TetR/AcrR family transcriptional regulator</fullName>
    </submittedName>
</protein>
<evidence type="ECO:0000259" key="5">
    <source>
        <dbReference type="PROSITE" id="PS50977"/>
    </source>
</evidence>
<keyword evidence="3" id="KW-0804">Transcription</keyword>
<reference evidence="6 7" key="1">
    <citation type="submission" date="2019-05" db="EMBL/GenBank/DDBJ databases">
        <authorList>
            <person name="Lee S.D."/>
        </authorList>
    </citation>
    <scope>NUCLEOTIDE SEQUENCE [LARGE SCALE GENOMIC DNA]</scope>
    <source>
        <strain evidence="6 7">YC2-7</strain>
    </source>
</reference>
<evidence type="ECO:0000256" key="2">
    <source>
        <dbReference type="ARBA" id="ARBA00023125"/>
    </source>
</evidence>
<dbReference type="GO" id="GO:0003700">
    <property type="term" value="F:DNA-binding transcription factor activity"/>
    <property type="evidence" value="ECO:0007669"/>
    <property type="project" value="TreeGrafter"/>
</dbReference>
<feature type="DNA-binding region" description="H-T-H motif" evidence="4">
    <location>
        <begin position="34"/>
        <end position="53"/>
    </location>
</feature>
<evidence type="ECO:0000256" key="1">
    <source>
        <dbReference type="ARBA" id="ARBA00023015"/>
    </source>
</evidence>
<reference evidence="6 7" key="2">
    <citation type="submission" date="2020-06" db="EMBL/GenBank/DDBJ databases">
        <title>Antribacter stalactiti gen. nov., sp. nov., a new member of the family Nacardiaceae isolated from a cave.</title>
        <authorList>
            <person name="Kim I.S."/>
        </authorList>
    </citation>
    <scope>NUCLEOTIDE SEQUENCE [LARGE SCALE GENOMIC DNA]</scope>
    <source>
        <strain evidence="6 7">YC2-7</strain>
    </source>
</reference>
<dbReference type="InterPro" id="IPR050109">
    <property type="entry name" value="HTH-type_TetR-like_transc_reg"/>
</dbReference>
<gene>
    <name evidence="6" type="ORF">FGL95_16810</name>
</gene>
<name>A0A848KKB7_9NOCA</name>
<keyword evidence="7" id="KW-1185">Reference proteome</keyword>
<dbReference type="Proteomes" id="UP000535543">
    <property type="component" value="Unassembled WGS sequence"/>
</dbReference>